<accession>A0A2K2TGD2</accession>
<keyword evidence="3" id="KW-0548">Nucleotidyltransferase</keyword>
<dbReference type="AlphaFoldDB" id="A0A2K2TGD2"/>
<comment type="catalytic activity">
    <reaction evidence="6">
        <text>apo-[citrate lyase ACP] + 2'-(5''-triphospho-alpha-D-ribosyl)-3'-dephospho-CoA = holo-[citrate lyase ACP] + diphosphate</text>
        <dbReference type="Rhea" id="RHEA:16333"/>
        <dbReference type="Rhea" id="RHEA-COMP:10157"/>
        <dbReference type="Rhea" id="RHEA-COMP:10158"/>
        <dbReference type="ChEBI" id="CHEBI:29999"/>
        <dbReference type="ChEBI" id="CHEBI:33019"/>
        <dbReference type="ChEBI" id="CHEBI:61378"/>
        <dbReference type="ChEBI" id="CHEBI:82683"/>
        <dbReference type="EC" id="2.7.7.61"/>
    </reaction>
</comment>
<dbReference type="GO" id="GO:0046917">
    <property type="term" value="F:triphosphoribosyl-dephospho-CoA synthase activity"/>
    <property type="evidence" value="ECO:0007669"/>
    <property type="project" value="UniProtKB-UniRule"/>
</dbReference>
<keyword evidence="5 7" id="KW-0067">ATP-binding</keyword>
<evidence type="ECO:0000256" key="7">
    <source>
        <dbReference type="HAMAP-Rule" id="MF_00397"/>
    </source>
</evidence>
<evidence type="ECO:0000256" key="2">
    <source>
        <dbReference type="ARBA" id="ARBA00022679"/>
    </source>
</evidence>
<dbReference type="Pfam" id="PF01874">
    <property type="entry name" value="CitG"/>
    <property type="match status" value="1"/>
</dbReference>
<evidence type="ECO:0000313" key="8">
    <source>
        <dbReference type="EMBL" id="PNV57050.1"/>
    </source>
</evidence>
<comment type="similarity">
    <text evidence="7">Belongs to the CitG/MdcB family.</text>
</comment>
<keyword evidence="4 7" id="KW-0547">Nucleotide-binding</keyword>
<name>A0A2K2TGD2_LIMFE</name>
<dbReference type="PANTHER" id="PTHR30201">
    <property type="entry name" value="TRIPHOSPHORIBOSYL-DEPHOSPHO-COA SYNTHASE"/>
    <property type="match status" value="1"/>
</dbReference>
<dbReference type="NCBIfam" id="TIGR03124">
    <property type="entry name" value="citrate_citX"/>
    <property type="match status" value="1"/>
</dbReference>
<dbReference type="GO" id="GO:0050519">
    <property type="term" value="F:holo-citrate lyase synthase activity"/>
    <property type="evidence" value="ECO:0007669"/>
    <property type="project" value="UniProtKB-EC"/>
</dbReference>
<gene>
    <name evidence="7" type="primary">citG</name>
    <name evidence="8" type="ORF">C1Y38_10490</name>
</gene>
<dbReference type="PANTHER" id="PTHR30201:SF2">
    <property type="entry name" value="2-(5''-TRIPHOSPHORIBOSYL)-3'-DEPHOSPHOCOENZYME-A SYNTHASE"/>
    <property type="match status" value="1"/>
</dbReference>
<dbReference type="EMBL" id="POTQ01000034">
    <property type="protein sequence ID" value="PNV57050.1"/>
    <property type="molecule type" value="Genomic_DNA"/>
</dbReference>
<keyword evidence="2 7" id="KW-0808">Transferase</keyword>
<evidence type="ECO:0000256" key="5">
    <source>
        <dbReference type="ARBA" id="ARBA00022840"/>
    </source>
</evidence>
<dbReference type="Pfam" id="PF03802">
    <property type="entry name" value="CitX"/>
    <property type="match status" value="1"/>
</dbReference>
<dbReference type="NCBIfam" id="NF002315">
    <property type="entry name" value="PRK01237.1"/>
    <property type="match status" value="1"/>
</dbReference>
<dbReference type="RefSeq" id="WP_103205676.1">
    <property type="nucleotide sequence ID" value="NZ_CP065522.1"/>
</dbReference>
<dbReference type="InterPro" id="IPR005551">
    <property type="entry name" value="CitX"/>
</dbReference>
<evidence type="ECO:0000256" key="3">
    <source>
        <dbReference type="ARBA" id="ARBA00022695"/>
    </source>
</evidence>
<reference evidence="8 9" key="1">
    <citation type="submission" date="2018-01" db="EMBL/GenBank/DDBJ databases">
        <title>Draft genome sequence of the feruloyl esterase-producing strain Lactobacillus fermentum CRL 1446, isolated from artisanal goat milk cheese.</title>
        <authorList>
            <person name="Abeijon Mukdsi M.C."/>
            <person name="Saavedra L."/>
            <person name="Gauffin Cano M.P."/>
            <person name="Hebert E.M."/>
            <person name="Medina R.B."/>
        </authorList>
    </citation>
    <scope>NUCLEOTIDE SEQUENCE [LARGE SCALE GENOMIC DNA]</scope>
    <source>
        <strain evidence="8 9">CRL 1446</strain>
    </source>
</reference>
<proteinExistence type="inferred from homology"/>
<organism evidence="8 9">
    <name type="scientific">Limosilactobacillus fermentum</name>
    <name type="common">Lactobacillus fermentum</name>
    <dbReference type="NCBI Taxonomy" id="1613"/>
    <lineage>
        <taxon>Bacteria</taxon>
        <taxon>Bacillati</taxon>
        <taxon>Bacillota</taxon>
        <taxon>Bacilli</taxon>
        <taxon>Lactobacillales</taxon>
        <taxon>Lactobacillaceae</taxon>
        <taxon>Limosilactobacillus</taxon>
    </lineage>
</organism>
<dbReference type="Proteomes" id="UP000236514">
    <property type="component" value="Unassembled WGS sequence"/>
</dbReference>
<comment type="catalytic activity">
    <reaction evidence="1 7">
        <text>3'-dephospho-CoA + ATP = 2'-(5''-triphospho-alpha-D-ribosyl)-3'-dephospho-CoA + adenine</text>
        <dbReference type="Rhea" id="RHEA:15117"/>
        <dbReference type="ChEBI" id="CHEBI:16708"/>
        <dbReference type="ChEBI" id="CHEBI:30616"/>
        <dbReference type="ChEBI" id="CHEBI:57328"/>
        <dbReference type="ChEBI" id="CHEBI:61378"/>
        <dbReference type="EC" id="2.4.2.52"/>
    </reaction>
</comment>
<dbReference type="InterPro" id="IPR017551">
    <property type="entry name" value="TriPribosyl-deP-CoA_syn_CitG"/>
</dbReference>
<dbReference type="GO" id="GO:0005524">
    <property type="term" value="F:ATP binding"/>
    <property type="evidence" value="ECO:0007669"/>
    <property type="project" value="UniProtKB-KW"/>
</dbReference>
<evidence type="ECO:0000256" key="1">
    <source>
        <dbReference type="ARBA" id="ARBA00001210"/>
    </source>
</evidence>
<sequence>MVSKVFEGTNVEIPAVLANRDRRVATQAQLLREHPSQVVVACKLNIPGPVKNSAAIQAFFTAGLARLEDQWLACGQPFEIATSWEDAPTGPERFYLLYSAGVTVKEGTVHFEERQPANRLFDLDVLITNGGESHSLSRGDFDLPVRTCLICGRPAKECGRSRRHSVEELQARVAKLIDEATAANQRETVAEQLADQAVKAMLNEVVTWPKPGLVDPVEHRAHPDMDVFTFIQSATSLRPYFKRAATAGLNFPTVQPAPLFFNQLRLLGQRAETTMFKATAGVNTHKGTIFSLGILTGAVATLKGRQLPVTQLNVQRVVKEMLANLLATDLDGLKHGQQLTAGERQYLAYGQTGIRGEAASGFPTVFKYGLPTWRANWGMNQNDRQLTTFLKIARHTDDTTLVKRAGDPAILAWKDQQLDRFFELGGLTTKQGRQFLVNLEKDFSDRHLSLGGAADLLIATIFLASVMEGDNDHGTKD</sequence>
<comment type="caution">
    <text evidence="8">The sequence shown here is derived from an EMBL/GenBank/DDBJ whole genome shotgun (WGS) entry which is preliminary data.</text>
</comment>
<dbReference type="EC" id="2.4.2.52" evidence="7"/>
<evidence type="ECO:0000256" key="4">
    <source>
        <dbReference type="ARBA" id="ARBA00022741"/>
    </source>
</evidence>
<evidence type="ECO:0000313" key="9">
    <source>
        <dbReference type="Proteomes" id="UP000236514"/>
    </source>
</evidence>
<dbReference type="Gene3D" id="1.10.4200.10">
    <property type="entry name" value="Triphosphoribosyl-dephospho-CoA protein"/>
    <property type="match status" value="1"/>
</dbReference>
<dbReference type="GO" id="GO:0051191">
    <property type="term" value="P:prosthetic group biosynthetic process"/>
    <property type="evidence" value="ECO:0007669"/>
    <property type="project" value="InterPro"/>
</dbReference>
<dbReference type="NCBIfam" id="TIGR03125">
    <property type="entry name" value="citrate_citG"/>
    <property type="match status" value="1"/>
</dbReference>
<protein>
    <recommendedName>
        <fullName evidence="7">Probable 2-(5''-triphosphoribosyl)-3'-dephosphocoenzyme-A synthase</fullName>
        <shortName evidence="7">2-(5''-triphosphoribosyl)-3'-dephospho-CoA synthase</shortName>
        <ecNumber evidence="7">2.4.2.52</ecNumber>
    </recommendedName>
</protein>
<dbReference type="HAMAP" id="MF_00397">
    <property type="entry name" value="CitG"/>
    <property type="match status" value="1"/>
</dbReference>
<evidence type="ECO:0000256" key="6">
    <source>
        <dbReference type="ARBA" id="ARBA00048574"/>
    </source>
</evidence>
<dbReference type="InterPro" id="IPR002736">
    <property type="entry name" value="CitG"/>
</dbReference>